<accession>A0A4R5PLA5</accession>
<proteinExistence type="inferred from homology"/>
<keyword evidence="5 9" id="KW-0812">Transmembrane</keyword>
<name>A0A4R5PLA5_9HYPH</name>
<evidence type="ECO:0000256" key="2">
    <source>
        <dbReference type="ARBA" id="ARBA00008255"/>
    </source>
</evidence>
<keyword evidence="3" id="KW-1003">Cell membrane</keyword>
<dbReference type="Pfam" id="PF05128">
    <property type="entry name" value="DUF697"/>
    <property type="match status" value="1"/>
</dbReference>
<organism evidence="10 11">
    <name type="scientific">Pseudohoeflea suaedae</name>
    <dbReference type="NCBI Taxonomy" id="877384"/>
    <lineage>
        <taxon>Bacteria</taxon>
        <taxon>Pseudomonadati</taxon>
        <taxon>Pseudomonadota</taxon>
        <taxon>Alphaproteobacteria</taxon>
        <taxon>Hyphomicrobiales</taxon>
        <taxon>Rhizobiaceae</taxon>
        <taxon>Pseudohoeflea</taxon>
    </lineage>
</organism>
<sequence>MTAPDKPHRAPRAVPLEDPRTDSRNHGEAERVRQPRMVSGAVALTAPEDDPFLADGIELPPAAPRRHRGLTAGKLLLGSLSVLASLALGYWLDSLIRALFGRLPWLGWVAAGFTLLAALCLVVIAWRELRGLRRLEKVADLRSEIEKIEPQPSAKQARHLVDRVTTFLGERPQTARGRKAIASLEDEIVDGPQLMRFAERELLATLDREARALVVNAARRVSVVTAVSPRASIDMLYVGWEAIRLVRAIAILYGARPGGFGMMRLFRDVIAHLAVTGTVAAGDSLIEQAVGHGVAARISSKLGEGVINGLMTARIGVSAMDLCRPMPFVELKRPRVSEFFTDLTSLISKKSDAQTTD</sequence>
<evidence type="ECO:0000256" key="9">
    <source>
        <dbReference type="SAM" id="Phobius"/>
    </source>
</evidence>
<evidence type="ECO:0000256" key="1">
    <source>
        <dbReference type="ARBA" id="ARBA00004429"/>
    </source>
</evidence>
<dbReference type="PANTHER" id="PTHR39342">
    <property type="entry name" value="UPF0283 MEMBRANE PROTEIN YCJF"/>
    <property type="match status" value="1"/>
</dbReference>
<protein>
    <submittedName>
        <fullName evidence="10">TIGR01620 family protein</fullName>
    </submittedName>
</protein>
<evidence type="ECO:0000313" key="11">
    <source>
        <dbReference type="Proteomes" id="UP000295131"/>
    </source>
</evidence>
<evidence type="ECO:0000256" key="6">
    <source>
        <dbReference type="ARBA" id="ARBA00022989"/>
    </source>
</evidence>
<keyword evidence="11" id="KW-1185">Reference proteome</keyword>
<gene>
    <name evidence="10" type="ORF">E2A64_12145</name>
</gene>
<feature type="region of interest" description="Disordered" evidence="8">
    <location>
        <begin position="1"/>
        <end position="33"/>
    </location>
</feature>
<dbReference type="EMBL" id="SMSI01000002">
    <property type="protein sequence ID" value="TDH36044.1"/>
    <property type="molecule type" value="Genomic_DNA"/>
</dbReference>
<evidence type="ECO:0000256" key="3">
    <source>
        <dbReference type="ARBA" id="ARBA00022475"/>
    </source>
</evidence>
<feature type="transmembrane region" description="Helical" evidence="9">
    <location>
        <begin position="105"/>
        <end position="126"/>
    </location>
</feature>
<dbReference type="InterPro" id="IPR006507">
    <property type="entry name" value="UPF0283"/>
</dbReference>
<dbReference type="AlphaFoldDB" id="A0A4R5PLA5"/>
<comment type="similarity">
    <text evidence="2">Belongs to the UPF0283 family.</text>
</comment>
<dbReference type="InterPro" id="IPR021147">
    <property type="entry name" value="DUF697"/>
</dbReference>
<dbReference type="RefSeq" id="WP_133284744.1">
    <property type="nucleotide sequence ID" value="NZ_SMSI01000002.1"/>
</dbReference>
<keyword evidence="4" id="KW-0997">Cell inner membrane</keyword>
<keyword evidence="6 9" id="KW-1133">Transmembrane helix</keyword>
<comment type="caution">
    <text evidence="10">The sequence shown here is derived from an EMBL/GenBank/DDBJ whole genome shotgun (WGS) entry which is preliminary data.</text>
</comment>
<evidence type="ECO:0000256" key="8">
    <source>
        <dbReference type="SAM" id="MobiDB-lite"/>
    </source>
</evidence>
<evidence type="ECO:0000256" key="4">
    <source>
        <dbReference type="ARBA" id="ARBA00022519"/>
    </source>
</evidence>
<comment type="subcellular location">
    <subcellularLocation>
        <location evidence="1">Cell inner membrane</location>
        <topology evidence="1">Multi-pass membrane protein</topology>
    </subcellularLocation>
</comment>
<dbReference type="OrthoDB" id="9816060at2"/>
<evidence type="ECO:0000256" key="7">
    <source>
        <dbReference type="ARBA" id="ARBA00023136"/>
    </source>
</evidence>
<dbReference type="NCBIfam" id="TIGR01620">
    <property type="entry name" value="hyp_HI0043"/>
    <property type="match status" value="1"/>
</dbReference>
<evidence type="ECO:0000256" key="5">
    <source>
        <dbReference type="ARBA" id="ARBA00022692"/>
    </source>
</evidence>
<reference evidence="10 11" key="1">
    <citation type="journal article" date="2013" name="Int. J. Syst. Evol. Microbiol.">
        <title>Hoeflea suaedae sp. nov., an endophytic bacterium isolated from the root of the halophyte Suaeda maritima.</title>
        <authorList>
            <person name="Chung E.J."/>
            <person name="Park J.A."/>
            <person name="Pramanik P."/>
            <person name="Bibi F."/>
            <person name="Jeon C.O."/>
            <person name="Chung Y.R."/>
        </authorList>
    </citation>
    <scope>NUCLEOTIDE SEQUENCE [LARGE SCALE GENOMIC DNA]</scope>
    <source>
        <strain evidence="10 11">YC6898</strain>
    </source>
</reference>
<feature type="compositionally biased region" description="Basic and acidic residues" evidence="8">
    <location>
        <begin position="15"/>
        <end position="33"/>
    </location>
</feature>
<dbReference type="PANTHER" id="PTHR39342:SF1">
    <property type="entry name" value="UPF0283 MEMBRANE PROTEIN YCJF"/>
    <property type="match status" value="1"/>
</dbReference>
<feature type="transmembrane region" description="Helical" evidence="9">
    <location>
        <begin position="75"/>
        <end position="93"/>
    </location>
</feature>
<dbReference type="GO" id="GO:0005886">
    <property type="term" value="C:plasma membrane"/>
    <property type="evidence" value="ECO:0007669"/>
    <property type="project" value="UniProtKB-SubCell"/>
</dbReference>
<evidence type="ECO:0000313" key="10">
    <source>
        <dbReference type="EMBL" id="TDH36044.1"/>
    </source>
</evidence>
<dbReference type="Proteomes" id="UP000295131">
    <property type="component" value="Unassembled WGS sequence"/>
</dbReference>
<keyword evidence="7 9" id="KW-0472">Membrane</keyword>